<dbReference type="EMBL" id="FAVB01000007">
    <property type="protein sequence ID" value="CUU89977.1"/>
    <property type="molecule type" value="Genomic_DNA"/>
</dbReference>
<proteinExistence type="predicted"/>
<gene>
    <name evidence="2" type="ORF">ERS686654_02052</name>
</gene>
<dbReference type="AlphaFoldDB" id="A0A0S4SW23"/>
<evidence type="ECO:0000313" key="3">
    <source>
        <dbReference type="Proteomes" id="UP000052237"/>
    </source>
</evidence>
<keyword evidence="3" id="KW-1185">Reference proteome</keyword>
<evidence type="ECO:0000313" key="2">
    <source>
        <dbReference type="EMBL" id="CUU89977.1"/>
    </source>
</evidence>
<accession>A0A0S4SW23</accession>
<reference evidence="2 3" key="1">
    <citation type="submission" date="2015-11" db="EMBL/GenBank/DDBJ databases">
        <authorList>
            <consortium name="Pathogen Informatics"/>
        </authorList>
    </citation>
    <scope>NUCLEOTIDE SEQUENCE [LARGE SCALE GENOMIC DNA]</scope>
    <source>
        <strain evidence="2 3">006A-0059</strain>
    </source>
</reference>
<evidence type="ECO:0000256" key="1">
    <source>
        <dbReference type="SAM" id="MobiDB-lite"/>
    </source>
</evidence>
<feature type="region of interest" description="Disordered" evidence="1">
    <location>
        <begin position="1"/>
        <end position="27"/>
    </location>
</feature>
<dbReference type="Proteomes" id="UP000052237">
    <property type="component" value="Unassembled WGS sequence"/>
</dbReference>
<feature type="compositionally biased region" description="Polar residues" evidence="1">
    <location>
        <begin position="7"/>
        <end position="20"/>
    </location>
</feature>
<comment type="caution">
    <text evidence="2">The sequence shown here is derived from an EMBL/GenBank/DDBJ whole genome shotgun (WGS) entry which is preliminary data.</text>
</comment>
<name>A0A0S4SW23_CAMHY</name>
<protein>
    <submittedName>
        <fullName evidence="2">Uncharacterized protein</fullName>
    </submittedName>
</protein>
<dbReference type="RefSeq" id="WP_059435496.1">
    <property type="nucleotide sequence ID" value="NZ_FAVB01000007.1"/>
</dbReference>
<sequence length="133" mass="15193">MAKNKENQTNVADNAQNGSKLRNKRRSAEEIINFKQKQIQERGSKVVVPNNGISLMLTHLVGAVDRILFKTPSEELVRIETEEERVAKNNVRKKVIELADEIGKLAHVLGKKYLEKDYIKIQKDELAKEELAK</sequence>
<organism evidence="2 3">
    <name type="scientific">Campylobacter hyointestinalis subsp. hyointestinalis</name>
    <dbReference type="NCBI Taxonomy" id="91352"/>
    <lineage>
        <taxon>Bacteria</taxon>
        <taxon>Pseudomonadati</taxon>
        <taxon>Campylobacterota</taxon>
        <taxon>Epsilonproteobacteria</taxon>
        <taxon>Campylobacterales</taxon>
        <taxon>Campylobacteraceae</taxon>
        <taxon>Campylobacter</taxon>
    </lineage>
</organism>